<reference evidence="1 2" key="1">
    <citation type="journal article" date="2012" name="J. Bacteriol.">
        <title>Genome of Bacillus macauensis ZFHKF-1, a Long-Chain-Forming Bacterium.</title>
        <authorList>
            <person name="Cai L."/>
            <person name="Zhang T."/>
        </authorList>
    </citation>
    <scope>NUCLEOTIDE SEQUENCE [LARGE SCALE GENOMIC DNA]</scope>
    <source>
        <strain evidence="1 2">ZFHKF-1</strain>
    </source>
</reference>
<dbReference type="Proteomes" id="UP000004080">
    <property type="component" value="Unassembled WGS sequence"/>
</dbReference>
<dbReference type="RefSeq" id="WP_007201885.1">
    <property type="nucleotide sequence ID" value="NZ_AKKV01000024.1"/>
</dbReference>
<comment type="caution">
    <text evidence="1">The sequence shown here is derived from an EMBL/GenBank/DDBJ whole genome shotgun (WGS) entry which is preliminary data.</text>
</comment>
<organism evidence="1 2">
    <name type="scientific">Fictibacillus macauensis ZFHKF-1</name>
    <dbReference type="NCBI Taxonomy" id="1196324"/>
    <lineage>
        <taxon>Bacteria</taxon>
        <taxon>Bacillati</taxon>
        <taxon>Bacillota</taxon>
        <taxon>Bacilli</taxon>
        <taxon>Bacillales</taxon>
        <taxon>Fictibacillaceae</taxon>
        <taxon>Fictibacillus</taxon>
    </lineage>
</organism>
<dbReference type="AlphaFoldDB" id="I8UGN7"/>
<keyword evidence="2" id="KW-1185">Reference proteome</keyword>
<dbReference type="OrthoDB" id="5293604at2"/>
<dbReference type="EMBL" id="AKKV01000024">
    <property type="protein sequence ID" value="EIT85953.1"/>
    <property type="molecule type" value="Genomic_DNA"/>
</dbReference>
<protein>
    <submittedName>
        <fullName evidence="1">Uncharacterized protein</fullName>
    </submittedName>
</protein>
<gene>
    <name evidence="1" type="ORF">A374_08959</name>
</gene>
<sequence>MKIVNYHGQQVAVFENMERIKIELEENGCVDVPAALKEQVIGLLKELGRGYELFDFLGGEYLHIMNQPEGVAIECPF</sequence>
<name>I8UGN7_9BACL</name>
<dbReference type="PATRIC" id="fig|1196324.3.peg.1831"/>
<proteinExistence type="predicted"/>
<evidence type="ECO:0000313" key="1">
    <source>
        <dbReference type="EMBL" id="EIT85953.1"/>
    </source>
</evidence>
<evidence type="ECO:0000313" key="2">
    <source>
        <dbReference type="Proteomes" id="UP000004080"/>
    </source>
</evidence>
<accession>I8UGN7</accession>
<dbReference type="STRING" id="1196324.A374_08959"/>